<organism evidence="2 3">
    <name type="scientific">Helicobacter fennelliae</name>
    <dbReference type="NCBI Taxonomy" id="215"/>
    <lineage>
        <taxon>Bacteria</taxon>
        <taxon>Pseudomonadati</taxon>
        <taxon>Campylobacterota</taxon>
        <taxon>Epsilonproteobacteria</taxon>
        <taxon>Campylobacterales</taxon>
        <taxon>Helicobacteraceae</taxon>
        <taxon>Helicobacter</taxon>
    </lineage>
</organism>
<evidence type="ECO:0000256" key="1">
    <source>
        <dbReference type="SAM" id="Phobius"/>
    </source>
</evidence>
<proteinExistence type="predicted"/>
<accession>A0A2X3EIE5</accession>
<dbReference type="AlphaFoldDB" id="A0A2X3EIE5"/>
<evidence type="ECO:0000313" key="3">
    <source>
        <dbReference type="Proteomes" id="UP000250166"/>
    </source>
</evidence>
<keyword evidence="2" id="KW-0131">Cell cycle</keyword>
<keyword evidence="1" id="KW-0812">Transmembrane</keyword>
<keyword evidence="1" id="KW-1133">Transmembrane helix</keyword>
<sequence>MIRTESFSKTHNQTSKLLYFIKLSVQIFALLIAVLSVLLMMIAKSGHFEHNKRVQIMTYLGASMWMKKQIFNQVCFG</sequence>
<protein>
    <submittedName>
        <fullName evidence="2">Cell division protein</fullName>
    </submittedName>
</protein>
<keyword evidence="1" id="KW-0472">Membrane</keyword>
<dbReference type="EMBL" id="UAWL01000016">
    <property type="protein sequence ID" value="SQC36253.1"/>
    <property type="molecule type" value="Genomic_DNA"/>
</dbReference>
<gene>
    <name evidence="2" type="primary">ftsX_2</name>
    <name evidence="2" type="ORF">NCTC13102_02063</name>
</gene>
<dbReference type="Proteomes" id="UP000250166">
    <property type="component" value="Unassembled WGS sequence"/>
</dbReference>
<dbReference type="GO" id="GO:0051301">
    <property type="term" value="P:cell division"/>
    <property type="evidence" value="ECO:0007669"/>
    <property type="project" value="UniProtKB-KW"/>
</dbReference>
<name>A0A2X3EIE5_9HELI</name>
<dbReference type="RefSeq" id="WP_112059164.1">
    <property type="nucleotide sequence ID" value="NZ_UAWL01000016.1"/>
</dbReference>
<feature type="transmembrane region" description="Helical" evidence="1">
    <location>
        <begin position="20"/>
        <end position="43"/>
    </location>
</feature>
<keyword evidence="2" id="KW-0132">Cell division</keyword>
<reference evidence="2 3" key="1">
    <citation type="submission" date="2018-06" db="EMBL/GenBank/DDBJ databases">
        <authorList>
            <consortium name="Pathogen Informatics"/>
            <person name="Doyle S."/>
        </authorList>
    </citation>
    <scope>NUCLEOTIDE SEQUENCE [LARGE SCALE GENOMIC DNA]</scope>
    <source>
        <strain evidence="2 3">NCTC13102</strain>
    </source>
</reference>
<evidence type="ECO:0000313" key="2">
    <source>
        <dbReference type="EMBL" id="SQC36253.1"/>
    </source>
</evidence>